<dbReference type="RefSeq" id="WP_164734843.1">
    <property type="nucleotide sequence ID" value="NZ_BMKB01000003.1"/>
</dbReference>
<dbReference type="PANTHER" id="PTHR36174">
    <property type="entry name" value="LIPID II:GLYCINE GLYCYLTRANSFERASE"/>
    <property type="match status" value="1"/>
</dbReference>
<dbReference type="Proteomes" id="UP000596977">
    <property type="component" value="Unassembled WGS sequence"/>
</dbReference>
<dbReference type="Pfam" id="PF13480">
    <property type="entry name" value="Acetyltransf_6"/>
    <property type="match status" value="1"/>
</dbReference>
<evidence type="ECO:0000259" key="1">
    <source>
        <dbReference type="Pfam" id="PF13480"/>
    </source>
</evidence>
<accession>A0A916VY97</accession>
<dbReference type="InterPro" id="IPR038740">
    <property type="entry name" value="BioF2-like_GNAT_dom"/>
</dbReference>
<dbReference type="Gene3D" id="3.40.630.30">
    <property type="match status" value="1"/>
</dbReference>
<dbReference type="InterPro" id="IPR016181">
    <property type="entry name" value="Acyl_CoA_acyltransferase"/>
</dbReference>
<evidence type="ECO:0000313" key="3">
    <source>
        <dbReference type="Proteomes" id="UP000596977"/>
    </source>
</evidence>
<dbReference type="PANTHER" id="PTHR36174:SF1">
    <property type="entry name" value="LIPID II:GLYCINE GLYCYLTRANSFERASE"/>
    <property type="match status" value="1"/>
</dbReference>
<dbReference type="SUPFAM" id="SSF55729">
    <property type="entry name" value="Acyl-CoA N-acyltransferases (Nat)"/>
    <property type="match status" value="1"/>
</dbReference>
<keyword evidence="3" id="KW-1185">Reference proteome</keyword>
<name>A0A916VY97_9HYPH</name>
<gene>
    <name evidence="2" type="ORF">GCM10011499_23850</name>
</gene>
<dbReference type="AlphaFoldDB" id="A0A916VY97"/>
<proteinExistence type="predicted"/>
<reference evidence="2 3" key="1">
    <citation type="journal article" date="2014" name="Int. J. Syst. Evol. Microbiol.">
        <title>Complete genome sequence of Corynebacterium casei LMG S-19264T (=DSM 44701T), isolated from a smear-ripened cheese.</title>
        <authorList>
            <consortium name="US DOE Joint Genome Institute (JGI-PGF)"/>
            <person name="Walter F."/>
            <person name="Albersmeier A."/>
            <person name="Kalinowski J."/>
            <person name="Ruckert C."/>
        </authorList>
    </citation>
    <scope>NUCLEOTIDE SEQUENCE [LARGE SCALE GENOMIC DNA]</scope>
    <source>
        <strain evidence="2 3">CGMCC 1.15896</strain>
    </source>
</reference>
<evidence type="ECO:0000313" key="2">
    <source>
        <dbReference type="EMBL" id="GGA52956.1"/>
    </source>
</evidence>
<feature type="domain" description="BioF2-like acetyltransferase" evidence="1">
    <location>
        <begin position="166"/>
        <end position="301"/>
    </location>
</feature>
<sequence length="351" mass="39264">MYAVYNRLTASTPAPRTAWVQALENDPEAVAYHLPQWFDSICQSGRFLDCSRLYTAEDGGAFILPMVRPKGVPERLATAASMPSACGQGGIIGTRPFTIEVAEAVWKDLLQLPYLRIQLRPNPRQGPVWAATRPPGVHAIPRRSHILDLSGGFQTVWETRFNGPKRTAVRKAEKLGVEIESDTTGRLVPEFYGLLTESFTRWGSQQNEPLWLTRLRGGMRDPISKFEIAAKKMGGAMRIWLARFEGIPIAAIVVLEAGNANYARGAMDKERVGATRSNELLHRMAIEHAVNAGCRYYHMGESGWSKSLSQFKEGFGAMPYEYEEYFIEKLPITRIDATARGLVKRMIGFKD</sequence>
<protein>
    <recommendedName>
        <fullName evidence="1">BioF2-like acetyltransferase domain-containing protein</fullName>
    </recommendedName>
</protein>
<dbReference type="EMBL" id="BMKB01000003">
    <property type="protein sequence ID" value="GGA52956.1"/>
    <property type="molecule type" value="Genomic_DNA"/>
</dbReference>
<organism evidence="2 3">
    <name type="scientific">Pelagibacterium lentulum</name>
    <dbReference type="NCBI Taxonomy" id="2029865"/>
    <lineage>
        <taxon>Bacteria</taxon>
        <taxon>Pseudomonadati</taxon>
        <taxon>Pseudomonadota</taxon>
        <taxon>Alphaproteobacteria</taxon>
        <taxon>Hyphomicrobiales</taxon>
        <taxon>Devosiaceae</taxon>
        <taxon>Pelagibacterium</taxon>
    </lineage>
</organism>
<dbReference type="InterPro" id="IPR050644">
    <property type="entry name" value="PG_Glycine_Bridge_Synth"/>
</dbReference>
<comment type="caution">
    <text evidence="2">The sequence shown here is derived from an EMBL/GenBank/DDBJ whole genome shotgun (WGS) entry which is preliminary data.</text>
</comment>